<dbReference type="GO" id="GO:0005886">
    <property type="term" value="C:plasma membrane"/>
    <property type="evidence" value="ECO:0007669"/>
    <property type="project" value="UniProtKB-SubCell"/>
</dbReference>
<evidence type="ECO:0000256" key="10">
    <source>
        <dbReference type="SAM" id="Phobius"/>
    </source>
</evidence>
<evidence type="ECO:0000256" key="4">
    <source>
        <dbReference type="ARBA" id="ARBA00022692"/>
    </source>
</evidence>
<organism evidence="12 13">
    <name type="scientific">Pseudoalteromonas peptidolytica F12-50-A1</name>
    <dbReference type="NCBI Taxonomy" id="1315280"/>
    <lineage>
        <taxon>Bacteria</taxon>
        <taxon>Pseudomonadati</taxon>
        <taxon>Pseudomonadota</taxon>
        <taxon>Gammaproteobacteria</taxon>
        <taxon>Alteromonadales</taxon>
        <taxon>Pseudoalteromonadaceae</taxon>
        <taxon>Pseudoalteromonas</taxon>
    </lineage>
</organism>
<evidence type="ECO:0000259" key="11">
    <source>
        <dbReference type="SMART" id="SM00014"/>
    </source>
</evidence>
<evidence type="ECO:0000256" key="8">
    <source>
        <dbReference type="ARBA" id="ARBA00032707"/>
    </source>
</evidence>
<protein>
    <recommendedName>
        <fullName evidence="2">undecaprenyl-diphosphate phosphatase</fullName>
        <ecNumber evidence="2">3.6.1.27</ecNumber>
    </recommendedName>
    <alternativeName>
        <fullName evidence="8">Undecaprenyl pyrophosphate phosphatase</fullName>
    </alternativeName>
</protein>
<keyword evidence="7 10" id="KW-0472">Membrane</keyword>
<dbReference type="SMART" id="SM00014">
    <property type="entry name" value="acidPPc"/>
    <property type="match status" value="1"/>
</dbReference>
<feature type="transmembrane region" description="Helical" evidence="10">
    <location>
        <begin position="156"/>
        <end position="175"/>
    </location>
</feature>
<dbReference type="EC" id="3.6.1.27" evidence="2"/>
<reference evidence="12 13" key="1">
    <citation type="submission" date="2015-06" db="EMBL/GenBank/DDBJ databases">
        <title>Genome sequence of Pseudoalteromonas peptidolytica.</title>
        <authorList>
            <person name="Xie B.-B."/>
            <person name="Rong J.-C."/>
            <person name="Qin Q.-L."/>
            <person name="Zhang Y.-Z."/>
        </authorList>
    </citation>
    <scope>NUCLEOTIDE SEQUENCE [LARGE SCALE GENOMIC DNA]</scope>
    <source>
        <strain evidence="12 13">F12-50-A1</strain>
    </source>
</reference>
<keyword evidence="13" id="KW-1185">Reference proteome</keyword>
<dbReference type="PANTHER" id="PTHR14969:SF62">
    <property type="entry name" value="DECAPRENYLPHOSPHORYL-5-PHOSPHORIBOSE PHOSPHATASE RV3807C-RELATED"/>
    <property type="match status" value="1"/>
</dbReference>
<dbReference type="SUPFAM" id="SSF48317">
    <property type="entry name" value="Acid phosphatase/Vanadium-dependent haloperoxidase"/>
    <property type="match status" value="1"/>
</dbReference>
<keyword evidence="4 10" id="KW-0812">Transmembrane</keyword>
<comment type="caution">
    <text evidence="12">The sequence shown here is derived from an EMBL/GenBank/DDBJ whole genome shotgun (WGS) entry which is preliminary data.</text>
</comment>
<feature type="transmembrane region" description="Helical" evidence="10">
    <location>
        <begin position="116"/>
        <end position="136"/>
    </location>
</feature>
<dbReference type="InterPro" id="IPR036938">
    <property type="entry name" value="PAP2/HPO_sf"/>
</dbReference>
<proteinExistence type="predicted"/>
<feature type="transmembrane region" description="Helical" evidence="10">
    <location>
        <begin position="62"/>
        <end position="81"/>
    </location>
</feature>
<dbReference type="EMBL" id="AQHF01000026">
    <property type="protein sequence ID" value="MBE0347083.1"/>
    <property type="molecule type" value="Genomic_DNA"/>
</dbReference>
<dbReference type="InterPro" id="IPR000326">
    <property type="entry name" value="PAP2/HPO"/>
</dbReference>
<dbReference type="PANTHER" id="PTHR14969">
    <property type="entry name" value="SPHINGOSINE-1-PHOSPHATE PHOSPHOHYDROLASE"/>
    <property type="match status" value="1"/>
</dbReference>
<keyword evidence="6 10" id="KW-1133">Transmembrane helix</keyword>
<dbReference type="Proteomes" id="UP000660708">
    <property type="component" value="Unassembled WGS sequence"/>
</dbReference>
<comment type="catalytic activity">
    <reaction evidence="9">
        <text>di-trans,octa-cis-undecaprenyl diphosphate + H2O = di-trans,octa-cis-undecaprenyl phosphate + phosphate + H(+)</text>
        <dbReference type="Rhea" id="RHEA:28094"/>
        <dbReference type="ChEBI" id="CHEBI:15377"/>
        <dbReference type="ChEBI" id="CHEBI:15378"/>
        <dbReference type="ChEBI" id="CHEBI:43474"/>
        <dbReference type="ChEBI" id="CHEBI:58405"/>
        <dbReference type="ChEBI" id="CHEBI:60392"/>
        <dbReference type="EC" id="3.6.1.27"/>
    </reaction>
</comment>
<dbReference type="GO" id="GO:0050380">
    <property type="term" value="F:undecaprenyl-diphosphatase activity"/>
    <property type="evidence" value="ECO:0007669"/>
    <property type="project" value="UniProtKB-EC"/>
</dbReference>
<dbReference type="Pfam" id="PF01569">
    <property type="entry name" value="PAP2"/>
    <property type="match status" value="1"/>
</dbReference>
<keyword evidence="3" id="KW-1003">Cell membrane</keyword>
<evidence type="ECO:0000313" key="12">
    <source>
        <dbReference type="EMBL" id="MBE0347083.1"/>
    </source>
</evidence>
<evidence type="ECO:0000256" key="6">
    <source>
        <dbReference type="ARBA" id="ARBA00022989"/>
    </source>
</evidence>
<dbReference type="Gene3D" id="1.20.144.10">
    <property type="entry name" value="Phosphatidic acid phosphatase type 2/haloperoxidase"/>
    <property type="match status" value="1"/>
</dbReference>
<feature type="transmembrane region" description="Helical" evidence="10">
    <location>
        <begin position="31"/>
        <end position="56"/>
    </location>
</feature>
<name>A0A8I0MXC4_9GAMM</name>
<evidence type="ECO:0000313" key="13">
    <source>
        <dbReference type="Proteomes" id="UP000660708"/>
    </source>
</evidence>
<evidence type="ECO:0000256" key="9">
    <source>
        <dbReference type="ARBA" id="ARBA00047594"/>
    </source>
</evidence>
<feature type="domain" description="Phosphatidic acid phosphatase type 2/haloperoxidase" evidence="11">
    <location>
        <begin position="63"/>
        <end position="171"/>
    </location>
</feature>
<evidence type="ECO:0000256" key="2">
    <source>
        <dbReference type="ARBA" id="ARBA00012374"/>
    </source>
</evidence>
<comment type="subcellular location">
    <subcellularLocation>
        <location evidence="1">Cell membrane</location>
        <topology evidence="1">Multi-pass membrane protein</topology>
    </subcellularLocation>
</comment>
<evidence type="ECO:0000256" key="7">
    <source>
        <dbReference type="ARBA" id="ARBA00023136"/>
    </source>
</evidence>
<evidence type="ECO:0000256" key="3">
    <source>
        <dbReference type="ARBA" id="ARBA00022475"/>
    </source>
</evidence>
<dbReference type="AlphaFoldDB" id="A0A8I0MXC4"/>
<evidence type="ECO:0000256" key="1">
    <source>
        <dbReference type="ARBA" id="ARBA00004651"/>
    </source>
</evidence>
<keyword evidence="5" id="KW-0378">Hydrolase</keyword>
<accession>A0A8I0MXC4</accession>
<evidence type="ECO:0000256" key="5">
    <source>
        <dbReference type="ARBA" id="ARBA00022801"/>
    </source>
</evidence>
<gene>
    <name evidence="12" type="ORF">PPEP_a1475</name>
</gene>
<sequence length="177" mass="19349">MTQVMKAKLAELDTALYFVVFCPKPRNWFRLIALGLSKSGNGGLYVLVAIACALFLEPLGQQFALTVMVAFVIERPLYFYFKNRFARLRPCDCYAVKALLTPSDKFSLPSGHSAGAWLYATCLIEHLPLATFPLMIWATGVSLSRVIVGVHYPLDVVLGAIMGIACASVAILMLGSL</sequence>